<organism evidence="3 4">
    <name type="scientific">Brachyspira murdochii</name>
    <dbReference type="NCBI Taxonomy" id="84378"/>
    <lineage>
        <taxon>Bacteria</taxon>
        <taxon>Pseudomonadati</taxon>
        <taxon>Spirochaetota</taxon>
        <taxon>Spirochaetia</taxon>
        <taxon>Brachyspirales</taxon>
        <taxon>Brachyspiraceae</taxon>
        <taxon>Brachyspira</taxon>
    </lineage>
</organism>
<dbReference type="Pfam" id="PF02517">
    <property type="entry name" value="Rce1-like"/>
    <property type="match status" value="1"/>
</dbReference>
<feature type="transmembrane region" description="Helical" evidence="1">
    <location>
        <begin position="114"/>
        <end position="133"/>
    </location>
</feature>
<dbReference type="InterPro" id="IPR003675">
    <property type="entry name" value="Rce1/LyrA-like_dom"/>
</dbReference>
<comment type="caution">
    <text evidence="3">The sequence shown here is derived from an EMBL/GenBank/DDBJ whole genome shotgun (WGS) entry which is preliminary data.</text>
</comment>
<accession>A0ABX5B371</accession>
<feature type="transmembrane region" description="Helical" evidence="1">
    <location>
        <begin position="6"/>
        <end position="30"/>
    </location>
</feature>
<protein>
    <submittedName>
        <fullName evidence="3">CAAX protease</fullName>
    </submittedName>
</protein>
<reference evidence="3 4" key="1">
    <citation type="submission" date="2014-04" db="EMBL/GenBank/DDBJ databases">
        <title>Whole genome sequence of 'Brachyspira hampsonii' D13-03603F2.</title>
        <authorList>
            <person name="Patterson A.H."/>
            <person name="Chaban B."/>
            <person name="Fernando C."/>
            <person name="Harding J.C."/>
            <person name="Hill J.E."/>
        </authorList>
    </citation>
    <scope>NUCLEOTIDE SEQUENCE [LARGE SCALE GENOMIC DNA]</scope>
    <source>
        <strain evidence="3 4">D13-03603F2</strain>
    </source>
</reference>
<keyword evidence="3" id="KW-0378">Hydrolase</keyword>
<dbReference type="EMBL" id="JJMJ01000154">
    <property type="protein sequence ID" value="PPS21585.1"/>
    <property type="molecule type" value="Genomic_DNA"/>
</dbReference>
<keyword evidence="4" id="KW-1185">Reference proteome</keyword>
<dbReference type="Proteomes" id="UP000238924">
    <property type="component" value="Unassembled WGS sequence"/>
</dbReference>
<dbReference type="GO" id="GO:0008233">
    <property type="term" value="F:peptidase activity"/>
    <property type="evidence" value="ECO:0007669"/>
    <property type="project" value="UniProtKB-KW"/>
</dbReference>
<evidence type="ECO:0000256" key="1">
    <source>
        <dbReference type="SAM" id="Phobius"/>
    </source>
</evidence>
<keyword evidence="1" id="KW-0472">Membrane</keyword>
<sequence>MNSRIHYLSALLVLVAISFPTSLIGIFIKLNFYKISRMLPNALSYLLFVIMVFFTGYIGSINYNANIYFIVTAFIFSFVCIALELFEGIIIHFIKYGVWIKNIEVHEIVEKKNIFIDIIIIFIGALCEEIIFRQVFFNISYNIFSVNIFTIIILSSFIYALNHIYFGANAVFQKFIAGLIYSLLFVYSSFNITLPALCHFFQNTILYILSLRKLKKYNIYN</sequence>
<feature type="transmembrane region" description="Helical" evidence="1">
    <location>
        <begin position="166"/>
        <end position="186"/>
    </location>
</feature>
<evidence type="ECO:0000313" key="3">
    <source>
        <dbReference type="EMBL" id="PPS21585.1"/>
    </source>
</evidence>
<feature type="transmembrane region" description="Helical" evidence="1">
    <location>
        <begin position="139"/>
        <end position="159"/>
    </location>
</feature>
<evidence type="ECO:0000313" key="4">
    <source>
        <dbReference type="Proteomes" id="UP000238924"/>
    </source>
</evidence>
<feature type="transmembrane region" description="Helical" evidence="1">
    <location>
        <begin position="67"/>
        <end position="94"/>
    </location>
</feature>
<keyword evidence="1" id="KW-1133">Transmembrane helix</keyword>
<evidence type="ECO:0000259" key="2">
    <source>
        <dbReference type="Pfam" id="PF02517"/>
    </source>
</evidence>
<dbReference type="RefSeq" id="WP_013113516.1">
    <property type="nucleotide sequence ID" value="NZ_JJMJ01000154.1"/>
</dbReference>
<gene>
    <name evidence="3" type="ORF">DJ52_09950</name>
</gene>
<proteinExistence type="predicted"/>
<feature type="transmembrane region" description="Helical" evidence="1">
    <location>
        <begin position="42"/>
        <end position="61"/>
    </location>
</feature>
<name>A0ABX5B371_9SPIR</name>
<feature type="domain" description="CAAX prenyl protease 2/Lysostaphin resistance protein A-like" evidence="2">
    <location>
        <begin position="116"/>
        <end position="205"/>
    </location>
</feature>
<keyword evidence="1" id="KW-0812">Transmembrane</keyword>
<keyword evidence="3" id="KW-0645">Protease</keyword>
<dbReference type="GO" id="GO:0006508">
    <property type="term" value="P:proteolysis"/>
    <property type="evidence" value="ECO:0007669"/>
    <property type="project" value="UniProtKB-KW"/>
</dbReference>